<dbReference type="PANTHER" id="PTHR28026:SF9">
    <property type="entry name" value="2-HYDROXY-PALMITIC ACID DIOXYGENASE MPO1"/>
    <property type="match status" value="1"/>
</dbReference>
<dbReference type="RefSeq" id="WP_246948409.1">
    <property type="nucleotide sequence ID" value="NZ_JALKII010000002.1"/>
</dbReference>
<evidence type="ECO:0000313" key="2">
    <source>
        <dbReference type="EMBL" id="MCK0536729.1"/>
    </source>
</evidence>
<keyword evidence="1" id="KW-0472">Membrane</keyword>
<feature type="transmembrane region" description="Helical" evidence="1">
    <location>
        <begin position="54"/>
        <end position="73"/>
    </location>
</feature>
<reference evidence="2" key="1">
    <citation type="submission" date="2022-04" db="EMBL/GenBank/DDBJ databases">
        <title>Alcanivorax sp. CY1518 draft genome sequence.</title>
        <authorList>
            <person name="Zhao G."/>
            <person name="An M."/>
        </authorList>
    </citation>
    <scope>NUCLEOTIDE SEQUENCE</scope>
    <source>
        <strain evidence="2">CY1518</strain>
    </source>
</reference>
<gene>
    <name evidence="2" type="ORF">MU846_03315</name>
</gene>
<name>A0ABT0E4W2_9GAMM</name>
<protein>
    <submittedName>
        <fullName evidence="2">DUF962 domain-containing protein</fullName>
    </submittedName>
</protein>
<evidence type="ECO:0000256" key="1">
    <source>
        <dbReference type="SAM" id="Phobius"/>
    </source>
</evidence>
<proteinExistence type="predicted"/>
<keyword evidence="3" id="KW-1185">Reference proteome</keyword>
<feature type="transmembrane region" description="Helical" evidence="1">
    <location>
        <begin position="79"/>
        <end position="97"/>
    </location>
</feature>
<evidence type="ECO:0000313" key="3">
    <source>
        <dbReference type="Proteomes" id="UP001165524"/>
    </source>
</evidence>
<dbReference type="EMBL" id="JALKII010000002">
    <property type="protein sequence ID" value="MCK0536729.1"/>
    <property type="molecule type" value="Genomic_DNA"/>
</dbReference>
<sequence length="164" mass="18210">MRNLQQFLADYGESHQNPVNQWVHFFCVPAIFFSTLGLLWLVPIGQWLGLEGGAARWVNGATVLGALSAIVYLRLSFGVFLLMVAWFAASVAGILAIQSAGWSLFWISLVVWVVAWAVQVWGHKVEGKKPSFVEDLVFLLIGPIFVCVEIAARLGLRVPYALHR</sequence>
<feature type="transmembrane region" description="Helical" evidence="1">
    <location>
        <begin position="22"/>
        <end position="42"/>
    </location>
</feature>
<comment type="caution">
    <text evidence="2">The sequence shown here is derived from an EMBL/GenBank/DDBJ whole genome shotgun (WGS) entry which is preliminary data.</text>
</comment>
<keyword evidence="1" id="KW-1133">Transmembrane helix</keyword>
<organism evidence="2 3">
    <name type="scientific">Alcanivorax quisquiliarum</name>
    <dbReference type="NCBI Taxonomy" id="2933565"/>
    <lineage>
        <taxon>Bacteria</taxon>
        <taxon>Pseudomonadati</taxon>
        <taxon>Pseudomonadota</taxon>
        <taxon>Gammaproteobacteria</taxon>
        <taxon>Oceanospirillales</taxon>
        <taxon>Alcanivoracaceae</taxon>
        <taxon>Alcanivorax</taxon>
    </lineage>
</organism>
<dbReference type="InterPro" id="IPR009305">
    <property type="entry name" value="Mpo1-like"/>
</dbReference>
<keyword evidence="1" id="KW-0812">Transmembrane</keyword>
<dbReference type="Proteomes" id="UP001165524">
    <property type="component" value="Unassembled WGS sequence"/>
</dbReference>
<dbReference type="PANTHER" id="PTHR28026">
    <property type="entry name" value="DUF962 DOMAIN PROTEIN (AFU_ORTHOLOGUE AFUA_8G05310)"/>
    <property type="match status" value="1"/>
</dbReference>
<accession>A0ABT0E4W2</accession>
<feature type="transmembrane region" description="Helical" evidence="1">
    <location>
        <begin position="104"/>
        <end position="121"/>
    </location>
</feature>
<feature type="transmembrane region" description="Helical" evidence="1">
    <location>
        <begin position="136"/>
        <end position="156"/>
    </location>
</feature>
<dbReference type="Pfam" id="PF06127">
    <property type="entry name" value="Mpo1-like"/>
    <property type="match status" value="1"/>
</dbReference>